<evidence type="ECO:0000256" key="6">
    <source>
        <dbReference type="ARBA" id="ARBA00023157"/>
    </source>
</evidence>
<feature type="domain" description="Ig-like" evidence="10">
    <location>
        <begin position="141"/>
        <end position="271"/>
    </location>
</feature>
<dbReference type="InterPro" id="IPR003598">
    <property type="entry name" value="Ig_sub2"/>
</dbReference>
<keyword evidence="13" id="KW-1185">Reference proteome</keyword>
<keyword evidence="7" id="KW-0325">Glycoprotein</keyword>
<keyword evidence="2" id="KW-1003">Cell membrane</keyword>
<dbReference type="InterPro" id="IPR003599">
    <property type="entry name" value="Ig_sub"/>
</dbReference>
<dbReference type="EnsemblMetazoa" id="SSS_6087s_mrna">
    <property type="protein sequence ID" value="KAF7491539.1"/>
    <property type="gene ID" value="SSS_6087"/>
</dbReference>
<evidence type="ECO:0000313" key="12">
    <source>
        <dbReference type="EnsemblMetazoa" id="KAF7491539.1"/>
    </source>
</evidence>
<feature type="domain" description="Ig-like" evidence="10">
    <location>
        <begin position="276"/>
        <end position="365"/>
    </location>
</feature>
<accession>A0A834R894</accession>
<proteinExistence type="predicted"/>
<comment type="subcellular location">
    <subcellularLocation>
        <location evidence="1">Cell membrane</location>
    </subcellularLocation>
</comment>
<keyword evidence="8" id="KW-0393">Immunoglobulin domain</keyword>
<dbReference type="SMART" id="SM00408">
    <property type="entry name" value="IGc2"/>
    <property type="match status" value="3"/>
</dbReference>
<evidence type="ECO:0000256" key="3">
    <source>
        <dbReference type="ARBA" id="ARBA00022729"/>
    </source>
</evidence>
<feature type="region of interest" description="Disordered" evidence="9">
    <location>
        <begin position="190"/>
        <end position="213"/>
    </location>
</feature>
<dbReference type="PROSITE" id="PS50835">
    <property type="entry name" value="IG_LIKE"/>
    <property type="match status" value="3"/>
</dbReference>
<dbReference type="GO" id="GO:0043005">
    <property type="term" value="C:neuron projection"/>
    <property type="evidence" value="ECO:0007669"/>
    <property type="project" value="TreeGrafter"/>
</dbReference>
<evidence type="ECO:0000256" key="2">
    <source>
        <dbReference type="ARBA" id="ARBA00022475"/>
    </source>
</evidence>
<dbReference type="AlphaFoldDB" id="A0A834R894"/>
<feature type="domain" description="Ig-like" evidence="10">
    <location>
        <begin position="376"/>
        <end position="473"/>
    </location>
</feature>
<keyword evidence="4" id="KW-0677">Repeat</keyword>
<reference evidence="12" key="3">
    <citation type="submission" date="2022-06" db="UniProtKB">
        <authorList>
            <consortium name="EnsemblMetazoa"/>
        </authorList>
    </citation>
    <scope>IDENTIFICATION</scope>
</reference>
<feature type="compositionally biased region" description="Acidic residues" evidence="9">
    <location>
        <begin position="196"/>
        <end position="206"/>
    </location>
</feature>
<keyword evidence="5" id="KW-0472">Membrane</keyword>
<reference evidence="13" key="1">
    <citation type="journal article" date="2020" name="PLoS Negl. Trop. Dis.">
        <title>High-quality nuclear genome for Sarcoptes scabiei-A critical resource for a neglected parasite.</title>
        <authorList>
            <person name="Korhonen P.K."/>
            <person name="Gasser R.B."/>
            <person name="Ma G."/>
            <person name="Wang T."/>
            <person name="Stroehlein A.J."/>
            <person name="Young N.D."/>
            <person name="Ang C.S."/>
            <person name="Fernando D.D."/>
            <person name="Lu H.C."/>
            <person name="Taylor S."/>
            <person name="Reynolds S.L."/>
            <person name="Mofiz E."/>
            <person name="Najaraj S.H."/>
            <person name="Gowda H."/>
            <person name="Madugundu A."/>
            <person name="Renuse S."/>
            <person name="Holt D."/>
            <person name="Pandey A."/>
            <person name="Papenfuss A.T."/>
            <person name="Fischer K."/>
        </authorList>
    </citation>
    <scope>NUCLEOTIDE SEQUENCE [LARGE SCALE GENOMIC DNA]</scope>
</reference>
<dbReference type="OrthoDB" id="10012075at2759"/>
<evidence type="ECO:0000259" key="10">
    <source>
        <dbReference type="PROSITE" id="PS50835"/>
    </source>
</evidence>
<dbReference type="InterPro" id="IPR036179">
    <property type="entry name" value="Ig-like_dom_sf"/>
</dbReference>
<evidence type="ECO:0000256" key="5">
    <source>
        <dbReference type="ARBA" id="ARBA00023136"/>
    </source>
</evidence>
<dbReference type="Proteomes" id="UP000070412">
    <property type="component" value="Unassembled WGS sequence"/>
</dbReference>
<sequence>MKFINLLSFSSLTQISISNALDRWRSNIMSYDYYGRNHSSNINRINRKLKSSSTFLASRSSALLITLILLLINRIHSQREFLDQSPSRYTHIYNHQNSSMLFSDRSKNPSQLSSTISATLISSSSSSPSASLMSHRRKNAPEFLSEMSNQTIALGRDATFECSVDHLGSYKLAWLKINAQYFGDNDNYADDFVNGDGDDDDDDDDEQNNRSEPELISIQNQIVSKDSRFRVWNNNQKQWFLHIKQTKSSDKGFYMCQINTEPLISRSAFLDILIAPSIDYNATSTDVSVDERTRLSIRCRANGHPKPSVIWRREDNKDINLGLYGGKRYSAKKVDGEFLNITQVTRDDMGAYLCIASNSVPPSVSKRIIVDINFRPKIKVTNQLIGSTIGSDVRLECRCEASPRPKASWIRYDGEMIANDPNKYIISVEHESYRSKMRLTILNLDEKDFGSYKCVSKNFIGEKEGLIRLYEITPPSQPPMVSQWPTYIYTYQGRSNDHQQQQQQQQQHLNQRKKLTNQNGMMMDGNFDYKDYYSQASLSSSSSARSPSSLVLIGTTEFFSVLLPFHSIIVLLPSHSCWLRFFLCSTQFSKFVGI</sequence>
<dbReference type="InterPro" id="IPR007110">
    <property type="entry name" value="Ig-like_dom"/>
</dbReference>
<dbReference type="GO" id="GO:0005886">
    <property type="term" value="C:plasma membrane"/>
    <property type="evidence" value="ECO:0007669"/>
    <property type="project" value="UniProtKB-SubCell"/>
</dbReference>
<dbReference type="InterPro" id="IPR013783">
    <property type="entry name" value="Ig-like_fold"/>
</dbReference>
<evidence type="ECO:0000313" key="13">
    <source>
        <dbReference type="Proteomes" id="UP000070412"/>
    </source>
</evidence>
<dbReference type="SMART" id="SM00409">
    <property type="entry name" value="IG"/>
    <property type="match status" value="3"/>
</dbReference>
<evidence type="ECO:0000256" key="1">
    <source>
        <dbReference type="ARBA" id="ARBA00004236"/>
    </source>
</evidence>
<dbReference type="SUPFAM" id="SSF48726">
    <property type="entry name" value="Immunoglobulin"/>
    <property type="match status" value="3"/>
</dbReference>
<dbReference type="PANTHER" id="PTHR12231:SF87">
    <property type="entry name" value="DPR-INTERACTING PROTEIN BETA, ISOFORM C"/>
    <property type="match status" value="1"/>
</dbReference>
<evidence type="ECO:0000256" key="9">
    <source>
        <dbReference type="SAM" id="MobiDB-lite"/>
    </source>
</evidence>
<evidence type="ECO:0000313" key="11">
    <source>
        <dbReference type="EMBL" id="KAF7491539.1"/>
    </source>
</evidence>
<reference evidence="11" key="2">
    <citation type="submission" date="2020-01" db="EMBL/GenBank/DDBJ databases">
        <authorList>
            <person name="Korhonen P.K.K."/>
            <person name="Guangxu M.G."/>
            <person name="Wang T.W."/>
            <person name="Stroehlein A.J.S."/>
            <person name="Young N.D."/>
            <person name="Ang C.-S.A."/>
            <person name="Fernando D.W.F."/>
            <person name="Lu H.L."/>
            <person name="Taylor S.T."/>
            <person name="Ehtesham M.E.M."/>
            <person name="Najaraj S.H.N."/>
            <person name="Harsha G.H.G."/>
            <person name="Madugundu A.M."/>
            <person name="Renuse S.R."/>
            <person name="Holt D.H."/>
            <person name="Pandey A.P."/>
            <person name="Papenfuss A.P."/>
            <person name="Gasser R.B.G."/>
            <person name="Fischer K.F."/>
        </authorList>
    </citation>
    <scope>NUCLEOTIDE SEQUENCE</scope>
    <source>
        <strain evidence="11">SSS_KF_BRIS2020</strain>
    </source>
</reference>
<evidence type="ECO:0000256" key="8">
    <source>
        <dbReference type="ARBA" id="ARBA00023319"/>
    </source>
</evidence>
<dbReference type="Pfam" id="PF13927">
    <property type="entry name" value="Ig_3"/>
    <property type="match status" value="2"/>
</dbReference>
<dbReference type="PANTHER" id="PTHR12231">
    <property type="entry name" value="CTX-RELATED TYPE I TRANSMEMBRANE PROTEIN"/>
    <property type="match status" value="1"/>
</dbReference>
<keyword evidence="3" id="KW-0732">Signal</keyword>
<gene>
    <name evidence="11" type="ORF">SSS_6087</name>
</gene>
<dbReference type="InterPro" id="IPR051170">
    <property type="entry name" value="Neural/epithelial_adhesion"/>
</dbReference>
<protein>
    <submittedName>
        <fullName evidence="11">Lachesin</fullName>
    </submittedName>
</protein>
<keyword evidence="6" id="KW-1015">Disulfide bond</keyword>
<name>A0A834R894_SARSC</name>
<dbReference type="FunFam" id="2.60.40.10:FF:000328">
    <property type="entry name" value="CLUMA_CG000981, isoform A"/>
    <property type="match status" value="1"/>
</dbReference>
<evidence type="ECO:0000256" key="4">
    <source>
        <dbReference type="ARBA" id="ARBA00022737"/>
    </source>
</evidence>
<dbReference type="EMBL" id="WVUK01000059">
    <property type="protein sequence ID" value="KAF7491539.1"/>
    <property type="molecule type" value="Genomic_DNA"/>
</dbReference>
<organism evidence="11">
    <name type="scientific">Sarcoptes scabiei</name>
    <name type="common">Itch mite</name>
    <name type="synonym">Acarus scabiei</name>
    <dbReference type="NCBI Taxonomy" id="52283"/>
    <lineage>
        <taxon>Eukaryota</taxon>
        <taxon>Metazoa</taxon>
        <taxon>Ecdysozoa</taxon>
        <taxon>Arthropoda</taxon>
        <taxon>Chelicerata</taxon>
        <taxon>Arachnida</taxon>
        <taxon>Acari</taxon>
        <taxon>Acariformes</taxon>
        <taxon>Sarcoptiformes</taxon>
        <taxon>Astigmata</taxon>
        <taxon>Psoroptidia</taxon>
        <taxon>Sarcoptoidea</taxon>
        <taxon>Sarcoptidae</taxon>
        <taxon>Sarcoptinae</taxon>
        <taxon>Sarcoptes</taxon>
    </lineage>
</organism>
<dbReference type="Gene3D" id="2.60.40.10">
    <property type="entry name" value="Immunoglobulins"/>
    <property type="match status" value="3"/>
</dbReference>
<evidence type="ECO:0000256" key="7">
    <source>
        <dbReference type="ARBA" id="ARBA00023180"/>
    </source>
</evidence>